<accession>A0A7X5KMB4</accession>
<evidence type="ECO:0000313" key="1">
    <source>
        <dbReference type="EMBL" id="NDL67624.1"/>
    </source>
</evidence>
<dbReference type="Proteomes" id="UP000461585">
    <property type="component" value="Unassembled WGS sequence"/>
</dbReference>
<reference evidence="1 2" key="1">
    <citation type="submission" date="2020-01" db="EMBL/GenBank/DDBJ databases">
        <title>Anaeroalcalibacter tamaniensis gen. nov., sp. nov., moderately halophilic strictly anaerobic fermenter bacterium from mud volcano of Taman peninsula.</title>
        <authorList>
            <person name="Frolova A."/>
            <person name="Merkel A.Y."/>
            <person name="Slobodkin A.I."/>
        </authorList>
    </citation>
    <scope>NUCLEOTIDE SEQUENCE [LARGE SCALE GENOMIC DNA]</scope>
    <source>
        <strain evidence="1 2">F-3ap</strain>
    </source>
</reference>
<name>A0A7X5KMB4_9FIRM</name>
<sequence length="114" mass="13266">MIPLKKVYFDPWILPRSYGDILRQIRNGSPRARRYIRIVVRGTGKNLMEMVSYREVRRLEEQGEDIYLLGVLLPRPGDSAHRLVERILQDWVGIAPDLEKEAVFRGIGVRIHGN</sequence>
<comment type="caution">
    <text evidence="1">The sequence shown here is derived from an EMBL/GenBank/DDBJ whole genome shotgun (WGS) entry which is preliminary data.</text>
</comment>
<protein>
    <submittedName>
        <fullName evidence="1">Uncharacterized protein</fullName>
    </submittedName>
</protein>
<dbReference type="EMBL" id="JAAEEH010000017">
    <property type="protein sequence ID" value="NDL67624.1"/>
    <property type="molecule type" value="Genomic_DNA"/>
</dbReference>
<evidence type="ECO:0000313" key="2">
    <source>
        <dbReference type="Proteomes" id="UP000461585"/>
    </source>
</evidence>
<organism evidence="1 2">
    <name type="scientific">Anaerotalea alkaliphila</name>
    <dbReference type="NCBI Taxonomy" id="2662126"/>
    <lineage>
        <taxon>Bacteria</taxon>
        <taxon>Bacillati</taxon>
        <taxon>Bacillota</taxon>
        <taxon>Clostridia</taxon>
        <taxon>Eubacteriales</taxon>
        <taxon>Anaerotalea</taxon>
    </lineage>
</organism>
<dbReference type="RefSeq" id="WP_162370349.1">
    <property type="nucleotide sequence ID" value="NZ_JAAEEH010000017.1"/>
</dbReference>
<proteinExistence type="predicted"/>
<gene>
    <name evidence="1" type="ORF">GXN74_07675</name>
</gene>
<keyword evidence="2" id="KW-1185">Reference proteome</keyword>
<dbReference type="AlphaFoldDB" id="A0A7X5KMB4"/>